<feature type="signal peptide" evidence="1">
    <location>
        <begin position="1"/>
        <end position="21"/>
    </location>
</feature>
<proteinExistence type="predicted"/>
<organism evidence="2 3">
    <name type="scientific">Cellvibrio japonicus (strain Ueda107)</name>
    <name type="common">Pseudomonas fluorescens subsp. cellulosa</name>
    <dbReference type="NCBI Taxonomy" id="498211"/>
    <lineage>
        <taxon>Bacteria</taxon>
        <taxon>Pseudomonadati</taxon>
        <taxon>Pseudomonadota</taxon>
        <taxon>Gammaproteobacteria</taxon>
        <taxon>Cellvibrionales</taxon>
        <taxon>Cellvibrionaceae</taxon>
        <taxon>Cellvibrio</taxon>
    </lineage>
</organism>
<dbReference type="eggNOG" id="COG3738">
    <property type="taxonomic scope" value="Bacteria"/>
</dbReference>
<sequence length="196" mass="21990">MQKIPFTLLVFSMLFAGKLFAQTAAEKLVDAALSQTATRVSYNGAYIKIPYPMGDVPAHIGVCTDVVIRAYRAQEIDLQQLVHEDIKAHFSAYPAKRLWGQSRPDTNIDHRRVPNLQVFFTRQGKSLPISRNASTYQAGDLVTWMLPGNQPHIGVITHKRSADGERPLIVHNIGAGPQLEDILFSYTITGHYRYGW</sequence>
<dbReference type="OrthoDB" id="114026at2"/>
<name>B3PCX5_CELJU</name>
<dbReference type="HOGENOM" id="CLU_079833_2_0_6"/>
<keyword evidence="3" id="KW-1185">Reference proteome</keyword>
<gene>
    <name evidence="2" type="ordered locus">CJA_1338</name>
</gene>
<evidence type="ECO:0000256" key="1">
    <source>
        <dbReference type="SAM" id="SignalP"/>
    </source>
</evidence>
<reference evidence="2 3" key="1">
    <citation type="journal article" date="2008" name="J. Bacteriol.">
        <title>Insights into plant cell wall degradation from the genome sequence of the soil bacterium Cellvibrio japonicus.</title>
        <authorList>
            <person name="Deboy R.T."/>
            <person name="Mongodin E.F."/>
            <person name="Fouts D.E."/>
            <person name="Tailford L.E."/>
            <person name="Khouri H."/>
            <person name="Emerson J.B."/>
            <person name="Mohamoud Y."/>
            <person name="Watkins K."/>
            <person name="Henrissat B."/>
            <person name="Gilbert H.J."/>
            <person name="Nelson K.E."/>
        </authorList>
    </citation>
    <scope>NUCLEOTIDE SEQUENCE [LARGE SCALE GENOMIC DNA]</scope>
    <source>
        <strain evidence="2 3">Ueda107</strain>
    </source>
</reference>
<dbReference type="PIRSF" id="PIRSF011444">
    <property type="entry name" value="DUF1287"/>
    <property type="match status" value="1"/>
</dbReference>
<accession>B3PCX5</accession>
<dbReference type="Pfam" id="PF06940">
    <property type="entry name" value="DUF1287"/>
    <property type="match status" value="1"/>
</dbReference>
<keyword evidence="1" id="KW-0732">Signal</keyword>
<evidence type="ECO:0000313" key="3">
    <source>
        <dbReference type="Proteomes" id="UP000001036"/>
    </source>
</evidence>
<dbReference type="Proteomes" id="UP000001036">
    <property type="component" value="Chromosome"/>
</dbReference>
<dbReference type="InterPro" id="IPR009706">
    <property type="entry name" value="DUF1287"/>
</dbReference>
<evidence type="ECO:0000313" key="2">
    <source>
        <dbReference type="EMBL" id="ACE84606.1"/>
    </source>
</evidence>
<evidence type="ECO:0008006" key="4">
    <source>
        <dbReference type="Google" id="ProtNLM"/>
    </source>
</evidence>
<protein>
    <recommendedName>
        <fullName evidence="4">DUF1287 domain-containing protein</fullName>
    </recommendedName>
</protein>
<dbReference type="EMBL" id="CP000934">
    <property type="protein sequence ID" value="ACE84606.1"/>
    <property type="molecule type" value="Genomic_DNA"/>
</dbReference>
<dbReference type="STRING" id="498211.CJA_1338"/>
<dbReference type="AlphaFoldDB" id="B3PCX5"/>
<dbReference type="KEGG" id="cja:CJA_1338"/>
<dbReference type="RefSeq" id="WP_012486974.1">
    <property type="nucleotide sequence ID" value="NC_010995.1"/>
</dbReference>
<feature type="chain" id="PRO_5002793723" description="DUF1287 domain-containing protein" evidence="1">
    <location>
        <begin position="22"/>
        <end position="196"/>
    </location>
</feature>